<dbReference type="PANTHER" id="PTHR30108">
    <property type="entry name" value="3-OCTAPRENYL-4-HYDROXYBENZOATE CARBOXY-LYASE-RELATED"/>
    <property type="match status" value="1"/>
</dbReference>
<dbReference type="GO" id="GO:0006744">
    <property type="term" value="P:ubiquinone biosynthetic process"/>
    <property type="evidence" value="ECO:0007669"/>
    <property type="project" value="TreeGrafter"/>
</dbReference>
<accession>A0A5E4NDA9</accession>
<dbReference type="GO" id="GO:0005829">
    <property type="term" value="C:cytosol"/>
    <property type="evidence" value="ECO:0007669"/>
    <property type="project" value="TreeGrafter"/>
</dbReference>
<dbReference type="InterPro" id="IPR049383">
    <property type="entry name" value="UbiD-like_N"/>
</dbReference>
<evidence type="ECO:0000259" key="3">
    <source>
        <dbReference type="Pfam" id="PF20695"/>
    </source>
</evidence>
<feature type="domain" description="3-octaprenyl-4-hydroxybenzoate carboxy-lyase-like Rift-related" evidence="2">
    <location>
        <begin position="259"/>
        <end position="370"/>
    </location>
</feature>
<protein>
    <submittedName>
        <fullName evidence="4">UbiD decarboxylyase family,FMN-binding split barrel</fullName>
    </submittedName>
</protein>
<dbReference type="InterPro" id="IPR002830">
    <property type="entry name" value="UbiD"/>
</dbReference>
<keyword evidence="4" id="KW-0456">Lyase</keyword>
<dbReference type="PANTHER" id="PTHR30108:SF17">
    <property type="entry name" value="FERULIC ACID DECARBOXYLASE 1"/>
    <property type="match status" value="1"/>
</dbReference>
<dbReference type="SUPFAM" id="SSF50475">
    <property type="entry name" value="FMN-binding split barrel"/>
    <property type="match status" value="1"/>
</dbReference>
<evidence type="ECO:0000313" key="4">
    <source>
        <dbReference type="EMBL" id="VVC42821.1"/>
    </source>
</evidence>
<evidence type="ECO:0000313" key="5">
    <source>
        <dbReference type="Proteomes" id="UP000325440"/>
    </source>
</evidence>
<feature type="domain" description="3-octaprenyl-4-hydroxybenzoate carboxy-lyase-like N-terminal" evidence="3">
    <location>
        <begin position="145"/>
        <end position="224"/>
    </location>
</feature>
<dbReference type="InterPro" id="IPR048304">
    <property type="entry name" value="UbiD_Rift_dom"/>
</dbReference>
<evidence type="ECO:0000256" key="1">
    <source>
        <dbReference type="SAM" id="MobiDB-lite"/>
    </source>
</evidence>
<dbReference type="OrthoDB" id="7470304at2759"/>
<sequence length="379" mass="41213">MGSYLQSLQAEQQQGEGKDGFGLGLSDSIGTISEGMGWLLNAHAGAMGAFPHLLEGLVSGNNLATIFGKSANPFGIKIFDRLLSGEEEGDGAAQQGEALADPNDFPYLNEGDGMSNALNGFDDVHDAGLHHGQNISPSSSPADFIKALEAKKDLIRIKEEVSTVLEMTEIHRRVLSQKGPAIIFENVVTENGRSSMPVLVNLFGTINRIALGLDINPQEFRDFGRLLAFLQSPEPPKSFRDAIKMVPLLKTVLSMRNKVVKNAPCQEIVLTGDEVDLRILPIQTCWPNEPAPLITWPLVVTKGPTNEKQDGFNLGIYRLQVIDKKTTLMRWLAHRDGASHHKRWKEKGGAIKFPAAAVIGTDPVTIIAAGPITEIYHLV</sequence>
<dbReference type="Pfam" id="PF01977">
    <property type="entry name" value="UbiD"/>
    <property type="match status" value="1"/>
</dbReference>
<dbReference type="GO" id="GO:0008694">
    <property type="term" value="F:4-hydroxy-3-polyprenylbenzoate decarboxylase activity"/>
    <property type="evidence" value="ECO:0007669"/>
    <property type="project" value="TreeGrafter"/>
</dbReference>
<dbReference type="Proteomes" id="UP000325440">
    <property type="component" value="Unassembled WGS sequence"/>
</dbReference>
<dbReference type="AlphaFoldDB" id="A0A5E4NDA9"/>
<dbReference type="EMBL" id="CABPRJ010002008">
    <property type="protein sequence ID" value="VVC42821.1"/>
    <property type="molecule type" value="Genomic_DNA"/>
</dbReference>
<feature type="compositionally biased region" description="Polar residues" evidence="1">
    <location>
        <begin position="1"/>
        <end position="15"/>
    </location>
</feature>
<keyword evidence="5" id="KW-1185">Reference proteome</keyword>
<feature type="region of interest" description="Disordered" evidence="1">
    <location>
        <begin position="1"/>
        <end position="21"/>
    </location>
</feature>
<proteinExistence type="predicted"/>
<reference evidence="4 5" key="1">
    <citation type="submission" date="2019-08" db="EMBL/GenBank/DDBJ databases">
        <authorList>
            <person name="Alioto T."/>
            <person name="Alioto T."/>
            <person name="Gomez Garrido J."/>
        </authorList>
    </citation>
    <scope>NUCLEOTIDE SEQUENCE [LARGE SCALE GENOMIC DNA]</scope>
</reference>
<gene>
    <name evidence="4" type="ORF">CINCED_3A014517</name>
</gene>
<organism evidence="4 5">
    <name type="scientific">Cinara cedri</name>
    <dbReference type="NCBI Taxonomy" id="506608"/>
    <lineage>
        <taxon>Eukaryota</taxon>
        <taxon>Metazoa</taxon>
        <taxon>Ecdysozoa</taxon>
        <taxon>Arthropoda</taxon>
        <taxon>Hexapoda</taxon>
        <taxon>Insecta</taxon>
        <taxon>Pterygota</taxon>
        <taxon>Neoptera</taxon>
        <taxon>Paraneoptera</taxon>
        <taxon>Hemiptera</taxon>
        <taxon>Sternorrhyncha</taxon>
        <taxon>Aphidomorpha</taxon>
        <taxon>Aphidoidea</taxon>
        <taxon>Aphididae</taxon>
        <taxon>Lachninae</taxon>
        <taxon>Cinara</taxon>
    </lineage>
</organism>
<dbReference type="Pfam" id="PF20695">
    <property type="entry name" value="UbiD_N"/>
    <property type="match status" value="1"/>
</dbReference>
<name>A0A5E4NDA9_9HEMI</name>
<evidence type="ECO:0000259" key="2">
    <source>
        <dbReference type="Pfam" id="PF01977"/>
    </source>
</evidence>